<dbReference type="Proteomes" id="UP000013525">
    <property type="component" value="Unassembled WGS sequence"/>
</dbReference>
<proteinExistence type="predicted"/>
<organism evidence="1 2">
    <name type="scientific">Rhodococcus rhodnii LMG 5362</name>
    <dbReference type="NCBI Taxonomy" id="1273125"/>
    <lineage>
        <taxon>Bacteria</taxon>
        <taxon>Bacillati</taxon>
        <taxon>Actinomycetota</taxon>
        <taxon>Actinomycetes</taxon>
        <taxon>Mycobacteriales</taxon>
        <taxon>Nocardiaceae</taxon>
        <taxon>Rhodococcus</taxon>
    </lineage>
</organism>
<evidence type="ECO:0000313" key="2">
    <source>
        <dbReference type="Proteomes" id="UP000013525"/>
    </source>
</evidence>
<reference evidence="1 2" key="1">
    <citation type="journal article" date="2013" name="Genome Announc.">
        <title>Draft Genome Sequence of Rhodococcus rhodnii Strain LMG5362, a Symbiont of Rhodnius prolixus (Hemiptera, Reduviidae, Triatominae), the Principle Vector of Trypanosoma cruzi.</title>
        <authorList>
            <person name="Pachebat J.A."/>
            <person name="van Keulen G."/>
            <person name="Whitten M.M."/>
            <person name="Girdwood S."/>
            <person name="Del Sol R."/>
            <person name="Dyson P.J."/>
            <person name="Facey P.D."/>
        </authorList>
    </citation>
    <scope>NUCLEOTIDE SEQUENCE [LARGE SCALE GENOMIC DNA]</scope>
    <source>
        <strain evidence="1 2">LMG 5362</strain>
    </source>
</reference>
<dbReference type="PATRIC" id="fig|1273125.3.peg.3892"/>
<gene>
    <name evidence="1" type="ORF">Rrhod_4096</name>
</gene>
<keyword evidence="2" id="KW-1185">Reference proteome</keyword>
<dbReference type="EMBL" id="APMY01000129">
    <property type="protein sequence ID" value="EOM74621.1"/>
    <property type="molecule type" value="Genomic_DNA"/>
</dbReference>
<dbReference type="AlphaFoldDB" id="R7WHM1"/>
<evidence type="ECO:0008006" key="3">
    <source>
        <dbReference type="Google" id="ProtNLM"/>
    </source>
</evidence>
<accession>R7WHM1</accession>
<evidence type="ECO:0000313" key="1">
    <source>
        <dbReference type="EMBL" id="EOM74621.1"/>
    </source>
</evidence>
<protein>
    <recommendedName>
        <fullName evidence="3">C2H2-type domain-containing protein</fullName>
    </recommendedName>
</protein>
<comment type="caution">
    <text evidence="1">The sequence shown here is derived from an EMBL/GenBank/DDBJ whole genome shotgun (WGS) entry which is preliminary data.</text>
</comment>
<name>R7WHM1_9NOCA</name>
<sequence length="72" mass="8103">MPRTSTTEDTSPEPFDERVIDAADRLLRAALRGYTFRLAIKCDTCGAWISDPEYVRRHRGPVCHRRVNGGAA</sequence>